<dbReference type="AlphaFoldDB" id="A0A5B7XUD5"/>
<organism evidence="2 3">
    <name type="scientific">Mycoplasma nasistruthionis</name>
    <dbReference type="NCBI Taxonomy" id="353852"/>
    <lineage>
        <taxon>Bacteria</taxon>
        <taxon>Bacillati</taxon>
        <taxon>Mycoplasmatota</taxon>
        <taxon>Mollicutes</taxon>
        <taxon>Mycoplasmataceae</taxon>
        <taxon>Mycoplasma</taxon>
    </lineage>
</organism>
<evidence type="ECO:0000313" key="3">
    <source>
        <dbReference type="Proteomes" id="UP000305457"/>
    </source>
</evidence>
<protein>
    <submittedName>
        <fullName evidence="2">Uncharacterized protein</fullName>
    </submittedName>
</protein>
<keyword evidence="1" id="KW-0812">Transmembrane</keyword>
<feature type="transmembrane region" description="Helical" evidence="1">
    <location>
        <begin position="106"/>
        <end position="125"/>
    </location>
</feature>
<name>A0A5B7XUD5_9MOLU</name>
<sequence>MLNSLFIVFLVVLILLLMIIYSVYRGLVLKMNMPYKYLSFTFPTLKDSDLIKEYKIPKEIKKNLTIFAIVSWAIDIIALFMVISFLIVSITLSIVYKIKFTNNRTLIPYVALSAICLIALSVEIYTKTEIAKIYWTWLKNSKKPEAKDFEQWVKSNINYDKTLIHLNWDILKIQKNSEKKEEVELQKPYEFIYFLRRKNEFKTKYALYYLLINPDQCVVSDYKRKNLLLKETMYFSFWLSIYSLGKTTNLKDKNFEVVENYVETYLESIEKANPDFINKWKNQNKDIKNNQS</sequence>
<keyword evidence="1" id="KW-0472">Membrane</keyword>
<keyword evidence="1" id="KW-1133">Transmembrane helix</keyword>
<dbReference type="EMBL" id="CP040825">
    <property type="protein sequence ID" value="QCZ36456.1"/>
    <property type="molecule type" value="Genomic_DNA"/>
</dbReference>
<feature type="transmembrane region" description="Helical" evidence="1">
    <location>
        <begin position="64"/>
        <end position="94"/>
    </location>
</feature>
<gene>
    <name evidence="2" type="ORF">FG904_00225</name>
</gene>
<proteinExistence type="predicted"/>
<feature type="transmembrane region" description="Helical" evidence="1">
    <location>
        <begin position="6"/>
        <end position="24"/>
    </location>
</feature>
<evidence type="ECO:0000256" key="1">
    <source>
        <dbReference type="SAM" id="Phobius"/>
    </source>
</evidence>
<dbReference type="Proteomes" id="UP000305457">
    <property type="component" value="Chromosome"/>
</dbReference>
<accession>A0A5B7XUD5</accession>
<evidence type="ECO:0000313" key="2">
    <source>
        <dbReference type="EMBL" id="QCZ36456.1"/>
    </source>
</evidence>
<dbReference type="KEGG" id="mnh:FG904_00225"/>
<reference evidence="2 3" key="1">
    <citation type="submission" date="2019-06" db="EMBL/GenBank/DDBJ databases">
        <title>Mycoplasma sp. 2F1A isolated from ostrich.</title>
        <authorList>
            <person name="Spergser J."/>
        </authorList>
    </citation>
    <scope>NUCLEOTIDE SEQUENCE [LARGE SCALE GENOMIC DNA]</scope>
    <source>
        <strain evidence="2 3">2F1A</strain>
    </source>
</reference>